<comment type="caution">
    <text evidence="2">The sequence shown here is derived from an EMBL/GenBank/DDBJ whole genome shotgun (WGS) entry which is preliminary data.</text>
</comment>
<dbReference type="SMART" id="SM00530">
    <property type="entry name" value="HTH_XRE"/>
    <property type="match status" value="1"/>
</dbReference>
<dbReference type="Pfam" id="PF01381">
    <property type="entry name" value="HTH_3"/>
    <property type="match status" value="1"/>
</dbReference>
<dbReference type="CDD" id="cd00093">
    <property type="entry name" value="HTH_XRE"/>
    <property type="match status" value="1"/>
</dbReference>
<dbReference type="InterPro" id="IPR010982">
    <property type="entry name" value="Lambda_DNA-bd_dom_sf"/>
</dbReference>
<dbReference type="RefSeq" id="WP_194699743.1">
    <property type="nucleotide sequence ID" value="NZ_JADKNH010000001.1"/>
</dbReference>
<dbReference type="Gene3D" id="1.10.260.40">
    <property type="entry name" value="lambda repressor-like DNA-binding domains"/>
    <property type="match status" value="1"/>
</dbReference>
<dbReference type="InterPro" id="IPR001387">
    <property type="entry name" value="Cro/C1-type_HTH"/>
</dbReference>
<name>A0ABR9ZMF0_9FIRM</name>
<dbReference type="SUPFAM" id="SSF47413">
    <property type="entry name" value="lambda repressor-like DNA-binding domains"/>
    <property type="match status" value="1"/>
</dbReference>
<dbReference type="EMBL" id="JADKNH010000001">
    <property type="protein sequence ID" value="MBF4691491.1"/>
    <property type="molecule type" value="Genomic_DNA"/>
</dbReference>
<evidence type="ECO:0000313" key="3">
    <source>
        <dbReference type="Proteomes" id="UP000614200"/>
    </source>
</evidence>
<gene>
    <name evidence="2" type="ORF">ISU02_00075</name>
</gene>
<organism evidence="2 3">
    <name type="scientific">Fusibacter ferrireducens</name>
    <dbReference type="NCBI Taxonomy" id="2785058"/>
    <lineage>
        <taxon>Bacteria</taxon>
        <taxon>Bacillati</taxon>
        <taxon>Bacillota</taxon>
        <taxon>Clostridia</taxon>
        <taxon>Eubacteriales</taxon>
        <taxon>Eubacteriales Family XII. Incertae Sedis</taxon>
        <taxon>Fusibacter</taxon>
    </lineage>
</organism>
<reference evidence="2 3" key="1">
    <citation type="submission" date="2020-11" db="EMBL/GenBank/DDBJ databases">
        <title>Fusibacter basophilias sp. nov.</title>
        <authorList>
            <person name="Qiu D."/>
        </authorList>
    </citation>
    <scope>NUCLEOTIDE SEQUENCE [LARGE SCALE GENOMIC DNA]</scope>
    <source>
        <strain evidence="2 3">Q10-2</strain>
    </source>
</reference>
<sequence length="100" mass="11919">MMPFKKIDVKSTVDELRKDNEFNETYIEIEKEYELIRQVVEARKQISMIQEGLAEKVGISQQEISRFEREKHIPKLSSFIRILDALGLEMKIEKKEYLNN</sequence>
<keyword evidence="3" id="KW-1185">Reference proteome</keyword>
<evidence type="ECO:0000259" key="1">
    <source>
        <dbReference type="PROSITE" id="PS50943"/>
    </source>
</evidence>
<evidence type="ECO:0000313" key="2">
    <source>
        <dbReference type="EMBL" id="MBF4691491.1"/>
    </source>
</evidence>
<dbReference type="Proteomes" id="UP000614200">
    <property type="component" value="Unassembled WGS sequence"/>
</dbReference>
<feature type="domain" description="HTH cro/C1-type" evidence="1">
    <location>
        <begin position="39"/>
        <end position="98"/>
    </location>
</feature>
<accession>A0ABR9ZMF0</accession>
<dbReference type="PROSITE" id="PS50943">
    <property type="entry name" value="HTH_CROC1"/>
    <property type="match status" value="1"/>
</dbReference>
<proteinExistence type="predicted"/>
<protein>
    <submittedName>
        <fullName evidence="2">Helix-turn-helix transcriptional regulator</fullName>
    </submittedName>
</protein>